<dbReference type="CDD" id="cd06526">
    <property type="entry name" value="metazoan_ACD"/>
    <property type="match status" value="1"/>
</dbReference>
<dbReference type="PRINTS" id="PR00299">
    <property type="entry name" value="ACRYSTALLIN"/>
</dbReference>
<dbReference type="EMBL" id="CAHIKZ030000754">
    <property type="protein sequence ID" value="CAE1237085.1"/>
    <property type="molecule type" value="Genomic_DNA"/>
</dbReference>
<gene>
    <name evidence="4" type="ORF">SPHA_20572</name>
</gene>
<dbReference type="PANTHER" id="PTHR45640">
    <property type="entry name" value="HEAT SHOCK PROTEIN HSP-12.2-RELATED"/>
    <property type="match status" value="1"/>
</dbReference>
<dbReference type="PANTHER" id="PTHR45640:SF26">
    <property type="entry name" value="RE23625P"/>
    <property type="match status" value="1"/>
</dbReference>
<evidence type="ECO:0000256" key="1">
    <source>
        <dbReference type="PROSITE-ProRule" id="PRU00285"/>
    </source>
</evidence>
<dbReference type="GO" id="GO:0009408">
    <property type="term" value="P:response to heat"/>
    <property type="evidence" value="ECO:0007669"/>
    <property type="project" value="TreeGrafter"/>
</dbReference>
<evidence type="ECO:0000313" key="5">
    <source>
        <dbReference type="Proteomes" id="UP000597762"/>
    </source>
</evidence>
<comment type="caution">
    <text evidence="4">The sequence shown here is derived from an EMBL/GenBank/DDBJ whole genome shotgun (WGS) entry which is preliminary data.</text>
</comment>
<dbReference type="Proteomes" id="UP000597762">
    <property type="component" value="Unassembled WGS sequence"/>
</dbReference>
<dbReference type="SUPFAM" id="SSF49764">
    <property type="entry name" value="HSP20-like chaperones"/>
    <property type="match status" value="1"/>
</dbReference>
<feature type="domain" description="SHSP" evidence="3">
    <location>
        <begin position="72"/>
        <end position="153"/>
    </location>
</feature>
<dbReference type="PROSITE" id="PS01031">
    <property type="entry name" value="SHSP"/>
    <property type="match status" value="1"/>
</dbReference>
<dbReference type="InterPro" id="IPR008978">
    <property type="entry name" value="HSP20-like_chaperone"/>
</dbReference>
<name>A0A812BMQ1_ACAPH</name>
<dbReference type="OrthoDB" id="1431247at2759"/>
<reference evidence="4" key="1">
    <citation type="submission" date="2021-01" db="EMBL/GenBank/DDBJ databases">
        <authorList>
            <person name="Li R."/>
            <person name="Bekaert M."/>
        </authorList>
    </citation>
    <scope>NUCLEOTIDE SEQUENCE</scope>
    <source>
        <strain evidence="4">Farmed</strain>
    </source>
</reference>
<sequence>MPEKEIEKQHYLKQHSNSNFPSMFGKHRQVRPFFHQRHWSPFDEPWWDYPMFPRMSMYDHPLNSGIETSVIPHDTQNVAGFSEVVNNENEFKVRLDVSHFRIDEITVKTVDDRLKIHAKHDERQDDHGFIQREFTRQYLLPKDIDHDTAYPNY</sequence>
<dbReference type="InterPro" id="IPR001436">
    <property type="entry name" value="Alpha-crystallin/sHSP_animal"/>
</dbReference>
<dbReference type="Pfam" id="PF00011">
    <property type="entry name" value="HSP20"/>
    <property type="match status" value="1"/>
</dbReference>
<comment type="similarity">
    <text evidence="1 2">Belongs to the small heat shock protein (HSP20) family.</text>
</comment>
<dbReference type="GO" id="GO:0005634">
    <property type="term" value="C:nucleus"/>
    <property type="evidence" value="ECO:0007669"/>
    <property type="project" value="TreeGrafter"/>
</dbReference>
<dbReference type="GO" id="GO:0051082">
    <property type="term" value="F:unfolded protein binding"/>
    <property type="evidence" value="ECO:0007669"/>
    <property type="project" value="TreeGrafter"/>
</dbReference>
<protein>
    <submittedName>
        <fullName evidence="4">CRYAA</fullName>
    </submittedName>
</protein>
<accession>A0A812BMQ1</accession>
<dbReference type="AlphaFoldDB" id="A0A812BMQ1"/>
<evidence type="ECO:0000256" key="2">
    <source>
        <dbReference type="RuleBase" id="RU003616"/>
    </source>
</evidence>
<dbReference type="Gene3D" id="2.60.40.790">
    <property type="match status" value="1"/>
</dbReference>
<dbReference type="GO" id="GO:0005737">
    <property type="term" value="C:cytoplasm"/>
    <property type="evidence" value="ECO:0007669"/>
    <property type="project" value="TreeGrafter"/>
</dbReference>
<evidence type="ECO:0000313" key="4">
    <source>
        <dbReference type="EMBL" id="CAE1237085.1"/>
    </source>
</evidence>
<proteinExistence type="inferred from homology"/>
<organism evidence="4 5">
    <name type="scientific">Acanthosepion pharaonis</name>
    <name type="common">Pharaoh cuttlefish</name>
    <name type="synonym">Sepia pharaonis</name>
    <dbReference type="NCBI Taxonomy" id="158019"/>
    <lineage>
        <taxon>Eukaryota</taxon>
        <taxon>Metazoa</taxon>
        <taxon>Spiralia</taxon>
        <taxon>Lophotrochozoa</taxon>
        <taxon>Mollusca</taxon>
        <taxon>Cephalopoda</taxon>
        <taxon>Coleoidea</taxon>
        <taxon>Decapodiformes</taxon>
        <taxon>Sepiida</taxon>
        <taxon>Sepiina</taxon>
        <taxon>Sepiidae</taxon>
        <taxon>Acanthosepion</taxon>
    </lineage>
</organism>
<keyword evidence="5" id="KW-1185">Reference proteome</keyword>
<dbReference type="InterPro" id="IPR002068">
    <property type="entry name" value="A-crystallin/Hsp20_dom"/>
</dbReference>
<dbReference type="GO" id="GO:0042026">
    <property type="term" value="P:protein refolding"/>
    <property type="evidence" value="ECO:0007669"/>
    <property type="project" value="TreeGrafter"/>
</dbReference>
<evidence type="ECO:0000259" key="3">
    <source>
        <dbReference type="PROSITE" id="PS01031"/>
    </source>
</evidence>